<protein>
    <recommendedName>
        <fullName evidence="1">non-specific serine/threonine protein kinase</fullName>
        <ecNumber evidence="1">2.7.11.1</ecNumber>
    </recommendedName>
</protein>
<dbReference type="EMBL" id="SJPY01000002">
    <property type="protein sequence ID" value="TWU43904.1"/>
    <property type="molecule type" value="Genomic_DNA"/>
</dbReference>
<dbReference type="PROSITE" id="PS00107">
    <property type="entry name" value="PROTEIN_KINASE_ATP"/>
    <property type="match status" value="1"/>
</dbReference>
<dbReference type="GO" id="GO:0004674">
    <property type="term" value="F:protein serine/threonine kinase activity"/>
    <property type="evidence" value="ECO:0007669"/>
    <property type="project" value="UniProtKB-KW"/>
</dbReference>
<comment type="catalytic activity">
    <reaction evidence="8">
        <text>L-seryl-[protein] + ATP = O-phospho-L-seryl-[protein] + ADP + H(+)</text>
        <dbReference type="Rhea" id="RHEA:17989"/>
        <dbReference type="Rhea" id="RHEA-COMP:9863"/>
        <dbReference type="Rhea" id="RHEA-COMP:11604"/>
        <dbReference type="ChEBI" id="CHEBI:15378"/>
        <dbReference type="ChEBI" id="CHEBI:29999"/>
        <dbReference type="ChEBI" id="CHEBI:30616"/>
        <dbReference type="ChEBI" id="CHEBI:83421"/>
        <dbReference type="ChEBI" id="CHEBI:456216"/>
        <dbReference type="EC" id="2.7.11.1"/>
    </reaction>
</comment>
<keyword evidence="4 9" id="KW-0547">Nucleotide-binding</keyword>
<dbReference type="GO" id="GO:0106310">
    <property type="term" value="F:protein serine kinase activity"/>
    <property type="evidence" value="ECO:0007669"/>
    <property type="project" value="RHEA"/>
</dbReference>
<comment type="caution">
    <text evidence="12">The sequence shown here is derived from an EMBL/GenBank/DDBJ whole genome shotgun (WGS) entry which is preliminary data.</text>
</comment>
<evidence type="ECO:0000256" key="8">
    <source>
        <dbReference type="ARBA" id="ARBA00048679"/>
    </source>
</evidence>
<dbReference type="SUPFAM" id="SSF56112">
    <property type="entry name" value="Protein kinase-like (PK-like)"/>
    <property type="match status" value="1"/>
</dbReference>
<evidence type="ECO:0000256" key="1">
    <source>
        <dbReference type="ARBA" id="ARBA00012513"/>
    </source>
</evidence>
<keyword evidence="5 12" id="KW-0418">Kinase</keyword>
<feature type="transmembrane region" description="Helical" evidence="10">
    <location>
        <begin position="351"/>
        <end position="370"/>
    </location>
</feature>
<dbReference type="InterPro" id="IPR011009">
    <property type="entry name" value="Kinase-like_dom_sf"/>
</dbReference>
<dbReference type="CDD" id="cd14014">
    <property type="entry name" value="STKc_PknB_like"/>
    <property type="match status" value="1"/>
</dbReference>
<evidence type="ECO:0000313" key="13">
    <source>
        <dbReference type="Proteomes" id="UP000315471"/>
    </source>
</evidence>
<evidence type="ECO:0000256" key="5">
    <source>
        <dbReference type="ARBA" id="ARBA00022777"/>
    </source>
</evidence>
<keyword evidence="10" id="KW-1133">Transmembrane helix</keyword>
<dbReference type="SMART" id="SM00220">
    <property type="entry name" value="S_TKc"/>
    <property type="match status" value="1"/>
</dbReference>
<keyword evidence="3 12" id="KW-0808">Transferase</keyword>
<feature type="domain" description="Protein kinase" evidence="11">
    <location>
        <begin position="46"/>
        <end position="314"/>
    </location>
</feature>
<sequence>MIHDDSDLSDPLAERTEAMGEAMDSVSERKGIVSSSQLMGSRLGNYQILRKLGRGGMADVYAARDLILGREVAIKVLRSDFASDETYVNRFRREAKAAAKLNHPNIIQIYEVGNVDSFHYIAQELVDGDNLRQVITRSGAVSADEAIEVLMAVGSALEVAAEARITHRDIKPENIMRSSRGIIKVADFGLARVATDSVDATRSDLTQVGLTLGTPRYMSPEQIQGHVVDVRSDLYSLGISMYHLIAGRPPFEAEDPLALAVMHLHEIPAPLDLARGSSDVPEWLIAIVAKLIRKRPEDRFQSPSEVLAAIHAQTISGGTSAVTIGTAAATVRLQRIVDESRQRNRRKALKWTGAVAAVMIGIIGTCAAMLSRPPKSVTQILRPDQVPQATSVEEQYLIAVVRNDEAGWSAVSDYFPPVENQSLHIRYYAKSQLQMARQMQSDNQWRAAEEVLRRLSADPKIDRLYRTLALVSRCEGLKQLDRPELLQETQAQLQAAYKELHKTNSSAAIIFDRVVPEKTRSQLGLTL</sequence>
<dbReference type="AlphaFoldDB" id="A0A5C6E5S7"/>
<evidence type="ECO:0000256" key="10">
    <source>
        <dbReference type="SAM" id="Phobius"/>
    </source>
</evidence>
<keyword evidence="10" id="KW-0812">Transmembrane</keyword>
<keyword evidence="2" id="KW-0723">Serine/threonine-protein kinase</keyword>
<keyword evidence="13" id="KW-1185">Reference proteome</keyword>
<keyword evidence="6 9" id="KW-0067">ATP-binding</keyword>
<accession>A0A5C6E5S7</accession>
<dbReference type="PANTHER" id="PTHR43289:SF6">
    <property type="entry name" value="SERINE_THREONINE-PROTEIN KINASE NEKL-3"/>
    <property type="match status" value="1"/>
</dbReference>
<dbReference type="PANTHER" id="PTHR43289">
    <property type="entry name" value="MITOGEN-ACTIVATED PROTEIN KINASE KINASE KINASE 20-RELATED"/>
    <property type="match status" value="1"/>
</dbReference>
<proteinExistence type="predicted"/>
<dbReference type="Gene3D" id="1.10.510.10">
    <property type="entry name" value="Transferase(Phosphotransferase) domain 1"/>
    <property type="match status" value="1"/>
</dbReference>
<evidence type="ECO:0000256" key="7">
    <source>
        <dbReference type="ARBA" id="ARBA00047899"/>
    </source>
</evidence>
<feature type="binding site" evidence="9">
    <location>
        <position position="75"/>
    </location>
    <ligand>
        <name>ATP</name>
        <dbReference type="ChEBI" id="CHEBI:30616"/>
    </ligand>
</feature>
<organism evidence="12 13">
    <name type="scientific">Novipirellula aureliae</name>
    <dbReference type="NCBI Taxonomy" id="2527966"/>
    <lineage>
        <taxon>Bacteria</taxon>
        <taxon>Pseudomonadati</taxon>
        <taxon>Planctomycetota</taxon>
        <taxon>Planctomycetia</taxon>
        <taxon>Pirellulales</taxon>
        <taxon>Pirellulaceae</taxon>
        <taxon>Novipirellula</taxon>
    </lineage>
</organism>
<evidence type="ECO:0000259" key="11">
    <source>
        <dbReference type="PROSITE" id="PS50011"/>
    </source>
</evidence>
<evidence type="ECO:0000256" key="3">
    <source>
        <dbReference type="ARBA" id="ARBA00022679"/>
    </source>
</evidence>
<gene>
    <name evidence="12" type="primary">prkC_3</name>
    <name evidence="12" type="ORF">Q31b_14360</name>
</gene>
<dbReference type="InterPro" id="IPR017441">
    <property type="entry name" value="Protein_kinase_ATP_BS"/>
</dbReference>
<dbReference type="Proteomes" id="UP000315471">
    <property type="component" value="Unassembled WGS sequence"/>
</dbReference>
<dbReference type="Gene3D" id="3.30.200.20">
    <property type="entry name" value="Phosphorylase Kinase, domain 1"/>
    <property type="match status" value="1"/>
</dbReference>
<evidence type="ECO:0000256" key="9">
    <source>
        <dbReference type="PROSITE-ProRule" id="PRU10141"/>
    </source>
</evidence>
<dbReference type="InterPro" id="IPR000719">
    <property type="entry name" value="Prot_kinase_dom"/>
</dbReference>
<evidence type="ECO:0000256" key="4">
    <source>
        <dbReference type="ARBA" id="ARBA00022741"/>
    </source>
</evidence>
<evidence type="ECO:0000313" key="12">
    <source>
        <dbReference type="EMBL" id="TWU43904.1"/>
    </source>
</evidence>
<evidence type="ECO:0000256" key="2">
    <source>
        <dbReference type="ARBA" id="ARBA00022527"/>
    </source>
</evidence>
<name>A0A5C6E5S7_9BACT</name>
<dbReference type="PROSITE" id="PS50011">
    <property type="entry name" value="PROTEIN_KINASE_DOM"/>
    <property type="match status" value="1"/>
</dbReference>
<reference evidence="12 13" key="1">
    <citation type="submission" date="2019-02" db="EMBL/GenBank/DDBJ databases">
        <title>Deep-cultivation of Planctomycetes and their phenomic and genomic characterization uncovers novel biology.</title>
        <authorList>
            <person name="Wiegand S."/>
            <person name="Jogler M."/>
            <person name="Boedeker C."/>
            <person name="Pinto D."/>
            <person name="Vollmers J."/>
            <person name="Rivas-Marin E."/>
            <person name="Kohn T."/>
            <person name="Peeters S.H."/>
            <person name="Heuer A."/>
            <person name="Rast P."/>
            <person name="Oberbeckmann S."/>
            <person name="Bunk B."/>
            <person name="Jeske O."/>
            <person name="Meyerdierks A."/>
            <person name="Storesund J.E."/>
            <person name="Kallscheuer N."/>
            <person name="Luecker S."/>
            <person name="Lage O.M."/>
            <person name="Pohl T."/>
            <person name="Merkel B.J."/>
            <person name="Hornburger P."/>
            <person name="Mueller R.-W."/>
            <person name="Bruemmer F."/>
            <person name="Labrenz M."/>
            <person name="Spormann A.M."/>
            <person name="Op Den Camp H."/>
            <person name="Overmann J."/>
            <person name="Amann R."/>
            <person name="Jetten M.S.M."/>
            <person name="Mascher T."/>
            <person name="Medema M.H."/>
            <person name="Devos D.P."/>
            <person name="Kaster A.-K."/>
            <person name="Ovreas L."/>
            <person name="Rohde M."/>
            <person name="Galperin M.Y."/>
            <person name="Jogler C."/>
        </authorList>
    </citation>
    <scope>NUCLEOTIDE SEQUENCE [LARGE SCALE GENOMIC DNA]</scope>
    <source>
        <strain evidence="12 13">Q31b</strain>
    </source>
</reference>
<keyword evidence="10" id="KW-0472">Membrane</keyword>
<comment type="catalytic activity">
    <reaction evidence="7">
        <text>L-threonyl-[protein] + ATP = O-phospho-L-threonyl-[protein] + ADP + H(+)</text>
        <dbReference type="Rhea" id="RHEA:46608"/>
        <dbReference type="Rhea" id="RHEA-COMP:11060"/>
        <dbReference type="Rhea" id="RHEA-COMP:11605"/>
        <dbReference type="ChEBI" id="CHEBI:15378"/>
        <dbReference type="ChEBI" id="CHEBI:30013"/>
        <dbReference type="ChEBI" id="CHEBI:30616"/>
        <dbReference type="ChEBI" id="CHEBI:61977"/>
        <dbReference type="ChEBI" id="CHEBI:456216"/>
        <dbReference type="EC" id="2.7.11.1"/>
    </reaction>
</comment>
<dbReference type="RefSeq" id="WP_231617366.1">
    <property type="nucleotide sequence ID" value="NZ_SJPY01000002.1"/>
</dbReference>
<dbReference type="GO" id="GO:0005524">
    <property type="term" value="F:ATP binding"/>
    <property type="evidence" value="ECO:0007669"/>
    <property type="project" value="UniProtKB-UniRule"/>
</dbReference>
<dbReference type="FunFam" id="1.10.510.10:FF:000021">
    <property type="entry name" value="Serine/threonine protein kinase"/>
    <property type="match status" value="1"/>
</dbReference>
<evidence type="ECO:0000256" key="6">
    <source>
        <dbReference type="ARBA" id="ARBA00022840"/>
    </source>
</evidence>
<dbReference type="EC" id="2.7.11.1" evidence="1"/>
<dbReference type="FunFam" id="3.30.200.20:FF:000035">
    <property type="entry name" value="Serine/threonine protein kinase Stk1"/>
    <property type="match status" value="1"/>
</dbReference>
<dbReference type="Pfam" id="PF00069">
    <property type="entry name" value="Pkinase"/>
    <property type="match status" value="1"/>
</dbReference>